<evidence type="ECO:0000313" key="3">
    <source>
        <dbReference type="RefSeq" id="XP_039240945.1"/>
    </source>
</evidence>
<evidence type="ECO:0000313" key="2">
    <source>
        <dbReference type="Proteomes" id="UP000504627"/>
    </source>
</evidence>
<organism evidence="2 3">
    <name type="scientific">Pipra filicauda</name>
    <name type="common">Wire-tailed manakin</name>
    <dbReference type="NCBI Taxonomy" id="649802"/>
    <lineage>
        <taxon>Eukaryota</taxon>
        <taxon>Metazoa</taxon>
        <taxon>Chordata</taxon>
        <taxon>Craniata</taxon>
        <taxon>Vertebrata</taxon>
        <taxon>Euteleostomi</taxon>
        <taxon>Archelosauria</taxon>
        <taxon>Archosauria</taxon>
        <taxon>Dinosauria</taxon>
        <taxon>Saurischia</taxon>
        <taxon>Theropoda</taxon>
        <taxon>Coelurosauria</taxon>
        <taxon>Aves</taxon>
        <taxon>Neognathae</taxon>
        <taxon>Neoaves</taxon>
        <taxon>Telluraves</taxon>
        <taxon>Australaves</taxon>
        <taxon>Passeriformes</taxon>
        <taxon>Pipridae</taxon>
        <taxon>Pipra</taxon>
    </lineage>
</organism>
<keyword evidence="2" id="KW-1185">Reference proteome</keyword>
<proteinExistence type="predicted"/>
<dbReference type="Proteomes" id="UP000504627">
    <property type="component" value="Unplaced"/>
</dbReference>
<dbReference type="AlphaFoldDB" id="A0A7R5KK76"/>
<dbReference type="RefSeq" id="XP_039240945.1">
    <property type="nucleotide sequence ID" value="XM_039385011.1"/>
</dbReference>
<gene>
    <name evidence="3" type="primary">LOC120323969</name>
</gene>
<feature type="compositionally biased region" description="Gly residues" evidence="1">
    <location>
        <begin position="112"/>
        <end position="128"/>
    </location>
</feature>
<accession>A0A7R5KK76</accession>
<sequence length="228" mass="23731">MAPASSMRGGAAAAPQEGPRERGRSGTGAVVGPGLGPGGAGEAAALSATSCPLPPRGRVRCPPGDAQGSALLAARDTCPQTRSRRSPRHGPGGPRREPEAVVLSRLPPGEPRGTGWGRGDGALSGGLGRSEVAGGKPEVSQRKQLACLLGKPPSKKNQECLTCLENLVNLAHTAAPMYVFPLMLPDQRFALFPPSPFFCGRRCLLTREAEEQAALRGQRAHVWLRGQV</sequence>
<feature type="region of interest" description="Disordered" evidence="1">
    <location>
        <begin position="1"/>
        <end position="137"/>
    </location>
</feature>
<evidence type="ECO:0000256" key="1">
    <source>
        <dbReference type="SAM" id="MobiDB-lite"/>
    </source>
</evidence>
<name>A0A7R5KK76_9PASS</name>
<protein>
    <submittedName>
        <fullName evidence="3">Uncharacterized protein LOC120323969</fullName>
    </submittedName>
</protein>
<dbReference type="InParanoid" id="A0A7R5KK76"/>
<feature type="compositionally biased region" description="Gly residues" evidence="1">
    <location>
        <begin position="25"/>
        <end position="41"/>
    </location>
</feature>
<dbReference type="GeneID" id="120323969"/>
<reference evidence="3" key="1">
    <citation type="submission" date="2025-08" db="UniProtKB">
        <authorList>
            <consortium name="RefSeq"/>
        </authorList>
    </citation>
    <scope>IDENTIFICATION</scope>
    <source>
        <tissue evidence="3">Muscle</tissue>
    </source>
</reference>